<evidence type="ECO:0000313" key="2">
    <source>
        <dbReference type="EMBL" id="GIH41547.1"/>
    </source>
</evidence>
<dbReference type="PANTHER" id="PTHR43447">
    <property type="entry name" value="ALPHA-AMYLASE"/>
    <property type="match status" value="1"/>
</dbReference>
<accession>A0ABQ4G398</accession>
<comment type="caution">
    <text evidence="2">The sequence shown here is derived from an EMBL/GenBank/DDBJ whole genome shotgun (WGS) entry which is preliminary data.</text>
</comment>
<evidence type="ECO:0000256" key="1">
    <source>
        <dbReference type="SAM" id="MobiDB-lite"/>
    </source>
</evidence>
<feature type="compositionally biased region" description="Low complexity" evidence="1">
    <location>
        <begin position="101"/>
        <end position="123"/>
    </location>
</feature>
<gene>
    <name evidence="2" type="ORF">Mco01_45470</name>
</gene>
<dbReference type="RefSeq" id="WP_204058858.1">
    <property type="nucleotide sequence ID" value="NZ_BAAAGP010000038.1"/>
</dbReference>
<protein>
    <recommendedName>
        <fullName evidence="4">Alpha-amylase</fullName>
    </recommendedName>
</protein>
<keyword evidence="3" id="KW-1185">Reference proteome</keyword>
<dbReference type="InterPro" id="IPR017853">
    <property type="entry name" value="GH"/>
</dbReference>
<organism evidence="2 3">
    <name type="scientific">Microbispora corallina</name>
    <dbReference type="NCBI Taxonomy" id="83302"/>
    <lineage>
        <taxon>Bacteria</taxon>
        <taxon>Bacillati</taxon>
        <taxon>Actinomycetota</taxon>
        <taxon>Actinomycetes</taxon>
        <taxon>Streptosporangiales</taxon>
        <taxon>Streptosporangiaceae</taxon>
        <taxon>Microbispora</taxon>
    </lineage>
</organism>
<dbReference type="Proteomes" id="UP000603904">
    <property type="component" value="Unassembled WGS sequence"/>
</dbReference>
<evidence type="ECO:0008006" key="4">
    <source>
        <dbReference type="Google" id="ProtNLM"/>
    </source>
</evidence>
<reference evidence="2 3" key="1">
    <citation type="submission" date="2021-01" db="EMBL/GenBank/DDBJ databases">
        <title>Whole genome shotgun sequence of Microbispora corallina NBRC 16416.</title>
        <authorList>
            <person name="Komaki H."/>
            <person name="Tamura T."/>
        </authorList>
    </citation>
    <scope>NUCLEOTIDE SEQUENCE [LARGE SCALE GENOMIC DNA]</scope>
    <source>
        <strain evidence="2 3">NBRC 16416</strain>
    </source>
</reference>
<feature type="compositionally biased region" description="Low complexity" evidence="1">
    <location>
        <begin position="9"/>
        <end position="22"/>
    </location>
</feature>
<evidence type="ECO:0000313" key="3">
    <source>
        <dbReference type="Proteomes" id="UP000603904"/>
    </source>
</evidence>
<dbReference type="SUPFAM" id="SSF51445">
    <property type="entry name" value="(Trans)glycosidases"/>
    <property type="match status" value="1"/>
</dbReference>
<dbReference type="Gene3D" id="3.20.20.80">
    <property type="entry name" value="Glycosidases"/>
    <property type="match status" value="1"/>
</dbReference>
<feature type="region of interest" description="Disordered" evidence="1">
    <location>
        <begin position="100"/>
        <end position="123"/>
    </location>
</feature>
<name>A0ABQ4G398_9ACTN</name>
<proteinExistence type="predicted"/>
<dbReference type="EMBL" id="BOOC01000022">
    <property type="protein sequence ID" value="GIH41547.1"/>
    <property type="molecule type" value="Genomic_DNA"/>
</dbReference>
<feature type="region of interest" description="Disordered" evidence="1">
    <location>
        <begin position="1"/>
        <end position="23"/>
    </location>
</feature>
<sequence length="123" mass="12619">MRRARGARGARQAGQGSSSYGGYSFGKYSYPGLYSSADFHSPTCAITNYGDASNVQGCELSGLADLNTGSSYVRDQIAAYLNKLTSLGVDGFRVDAAKHISPAAGSSPTPTARTAAGPASTAR</sequence>